<keyword evidence="2 5" id="KW-0808">Transferase</keyword>
<comment type="catalytic activity">
    <reaction evidence="4 5">
        <text>L-glutaminyl-[peptide chain release factor] + S-adenosyl-L-methionine = N(5)-methyl-L-glutaminyl-[peptide chain release factor] + S-adenosyl-L-homocysteine + H(+)</text>
        <dbReference type="Rhea" id="RHEA:42896"/>
        <dbReference type="Rhea" id="RHEA-COMP:10271"/>
        <dbReference type="Rhea" id="RHEA-COMP:10272"/>
        <dbReference type="ChEBI" id="CHEBI:15378"/>
        <dbReference type="ChEBI" id="CHEBI:30011"/>
        <dbReference type="ChEBI" id="CHEBI:57856"/>
        <dbReference type="ChEBI" id="CHEBI:59789"/>
        <dbReference type="ChEBI" id="CHEBI:61891"/>
        <dbReference type="EC" id="2.1.1.297"/>
    </reaction>
</comment>
<dbReference type="EMBL" id="QGUB01000001">
    <property type="protein sequence ID" value="PWW48615.1"/>
    <property type="molecule type" value="Genomic_DNA"/>
</dbReference>
<dbReference type="InterPro" id="IPR050320">
    <property type="entry name" value="N5-glutamine_MTase"/>
</dbReference>
<dbReference type="NCBIfam" id="TIGR00536">
    <property type="entry name" value="hemK_fam"/>
    <property type="match status" value="1"/>
</dbReference>
<keyword evidence="1 5" id="KW-0489">Methyltransferase</keyword>
<dbReference type="NCBIfam" id="TIGR03534">
    <property type="entry name" value="RF_mod_PrmC"/>
    <property type="match status" value="1"/>
</dbReference>
<feature type="domain" description="Release factor glutamine methyltransferase N-terminal" evidence="7">
    <location>
        <begin position="11"/>
        <end position="76"/>
    </location>
</feature>
<dbReference type="Pfam" id="PF17827">
    <property type="entry name" value="PrmC_N"/>
    <property type="match status" value="1"/>
</dbReference>
<feature type="binding site" evidence="5">
    <location>
        <position position="144"/>
    </location>
    <ligand>
        <name>S-adenosyl-L-methionine</name>
        <dbReference type="ChEBI" id="CHEBI:59789"/>
    </ligand>
</feature>
<dbReference type="SUPFAM" id="SSF53335">
    <property type="entry name" value="S-adenosyl-L-methionine-dependent methyltransferases"/>
    <property type="match status" value="1"/>
</dbReference>
<evidence type="ECO:0000256" key="4">
    <source>
        <dbReference type="ARBA" id="ARBA00048391"/>
    </source>
</evidence>
<dbReference type="InterPro" id="IPR007848">
    <property type="entry name" value="Small_mtfrase_dom"/>
</dbReference>
<feature type="binding site" evidence="5">
    <location>
        <position position="171"/>
    </location>
    <ligand>
        <name>S-adenosyl-L-methionine</name>
        <dbReference type="ChEBI" id="CHEBI:59789"/>
    </ligand>
</feature>
<comment type="function">
    <text evidence="5">Methylates the class 1 translation termination release factors RF1/PrfA and RF2/PrfB on the glutamine residue of the universally conserved GGQ motif.</text>
</comment>
<dbReference type="PANTHER" id="PTHR18895:SF74">
    <property type="entry name" value="MTRF1L RELEASE FACTOR GLUTAMINE METHYLTRANSFERASE"/>
    <property type="match status" value="1"/>
</dbReference>
<evidence type="ECO:0000259" key="6">
    <source>
        <dbReference type="Pfam" id="PF05175"/>
    </source>
</evidence>
<dbReference type="InterPro" id="IPR002052">
    <property type="entry name" value="DNA_methylase_N6_adenine_CS"/>
</dbReference>
<dbReference type="GO" id="GO:0102559">
    <property type="term" value="F:peptide chain release factor N(5)-glutamine methyltransferase activity"/>
    <property type="evidence" value="ECO:0007669"/>
    <property type="project" value="UniProtKB-EC"/>
</dbReference>
<comment type="similarity">
    <text evidence="5">Belongs to the protein N5-glutamine methyltransferase family. PrmC subfamily.</text>
</comment>
<reference evidence="8 9" key="1">
    <citation type="submission" date="2018-05" db="EMBL/GenBank/DDBJ databases">
        <title>Genomic Encyclopedia of Type Strains, Phase IV (KMG-IV): sequencing the most valuable type-strain genomes for metagenomic binning, comparative biology and taxonomic classification.</title>
        <authorList>
            <person name="Goeker M."/>
        </authorList>
    </citation>
    <scope>NUCLEOTIDE SEQUENCE [LARGE SCALE GENOMIC DNA]</scope>
    <source>
        <strain evidence="8 9">DSM 26006</strain>
    </source>
</reference>
<evidence type="ECO:0000259" key="7">
    <source>
        <dbReference type="Pfam" id="PF17827"/>
    </source>
</evidence>
<sequence length="284" mass="29539">MDTPPTLRCALQQAQSQGLARIDAQMLLLHVLGRPANDRAWLIGHDEEPLPAPAAAVFAELCRRRAGGEPVAYLTGRKEFYGLELGVDARVLDPRPDTETLVDWALELLHEVPAPRIADLGTGSGAIALALAHARPDAHVLATDRSAAALEVARANAQRLGLRVGFAQAHWLDGVDGPFDLIVSNPPYIPAGDAHLRALVHEPIDALVAGADGLRDLRAIAAQAPGRLAPGGWLLLEHGWDQAAAVRGLLAAAGLADVASRADLGGIARCTGGSKAGAAGPAVK</sequence>
<name>A0A317RGN9_9BURK</name>
<proteinExistence type="inferred from homology"/>
<evidence type="ECO:0000256" key="2">
    <source>
        <dbReference type="ARBA" id="ARBA00022679"/>
    </source>
</evidence>
<feature type="domain" description="Methyltransferase small" evidence="6">
    <location>
        <begin position="108"/>
        <end position="194"/>
    </location>
</feature>
<dbReference type="GO" id="GO:0032259">
    <property type="term" value="P:methylation"/>
    <property type="evidence" value="ECO:0007669"/>
    <property type="project" value="UniProtKB-KW"/>
</dbReference>
<dbReference type="GO" id="GO:0003676">
    <property type="term" value="F:nucleic acid binding"/>
    <property type="evidence" value="ECO:0007669"/>
    <property type="project" value="InterPro"/>
</dbReference>
<dbReference type="PROSITE" id="PS00092">
    <property type="entry name" value="N6_MTASE"/>
    <property type="match status" value="1"/>
</dbReference>
<dbReference type="InterPro" id="IPR004556">
    <property type="entry name" value="HemK-like"/>
</dbReference>
<evidence type="ECO:0000256" key="1">
    <source>
        <dbReference type="ARBA" id="ARBA00022603"/>
    </source>
</evidence>
<dbReference type="AlphaFoldDB" id="A0A317RGN9"/>
<dbReference type="FunFam" id="3.40.50.150:FF:000053">
    <property type="entry name" value="Release factor glutamine methyltransferase"/>
    <property type="match status" value="1"/>
</dbReference>
<accession>A0A317RGN9</accession>
<dbReference type="CDD" id="cd02440">
    <property type="entry name" value="AdoMet_MTases"/>
    <property type="match status" value="1"/>
</dbReference>
<evidence type="ECO:0000256" key="5">
    <source>
        <dbReference type="HAMAP-Rule" id="MF_02126"/>
    </source>
</evidence>
<evidence type="ECO:0000256" key="3">
    <source>
        <dbReference type="ARBA" id="ARBA00022691"/>
    </source>
</evidence>
<dbReference type="RefSeq" id="WP_110011883.1">
    <property type="nucleotide sequence ID" value="NZ_QGUB01000001.1"/>
</dbReference>
<evidence type="ECO:0000313" key="8">
    <source>
        <dbReference type="EMBL" id="PWW48615.1"/>
    </source>
</evidence>
<dbReference type="Gene3D" id="1.10.8.10">
    <property type="entry name" value="DNA helicase RuvA subunit, C-terminal domain"/>
    <property type="match status" value="1"/>
</dbReference>
<keyword evidence="3 5" id="KW-0949">S-adenosyl-L-methionine</keyword>
<keyword evidence="9" id="KW-1185">Reference proteome</keyword>
<feature type="binding site" evidence="5">
    <location>
        <begin position="121"/>
        <end position="125"/>
    </location>
    <ligand>
        <name>S-adenosyl-L-methionine</name>
        <dbReference type="ChEBI" id="CHEBI:59789"/>
    </ligand>
</feature>
<dbReference type="OrthoDB" id="9800643at2"/>
<organism evidence="8 9">
    <name type="scientific">Melaminivora alkalimesophila</name>
    <dbReference type="NCBI Taxonomy" id="1165852"/>
    <lineage>
        <taxon>Bacteria</taxon>
        <taxon>Pseudomonadati</taxon>
        <taxon>Pseudomonadota</taxon>
        <taxon>Betaproteobacteria</taxon>
        <taxon>Burkholderiales</taxon>
        <taxon>Comamonadaceae</taxon>
        <taxon>Melaminivora</taxon>
    </lineage>
</organism>
<gene>
    <name evidence="5" type="primary">prmC</name>
    <name evidence="8" type="ORF">DFR36_101119</name>
</gene>
<feature type="binding site" evidence="5">
    <location>
        <begin position="185"/>
        <end position="188"/>
    </location>
    <ligand>
        <name>substrate</name>
    </ligand>
</feature>
<evidence type="ECO:0000313" key="9">
    <source>
        <dbReference type="Proteomes" id="UP000246483"/>
    </source>
</evidence>
<dbReference type="InterPro" id="IPR029063">
    <property type="entry name" value="SAM-dependent_MTases_sf"/>
</dbReference>
<dbReference type="InterPro" id="IPR040758">
    <property type="entry name" value="PrmC_N"/>
</dbReference>
<dbReference type="InterPro" id="IPR019874">
    <property type="entry name" value="RF_methyltr_PrmC"/>
</dbReference>
<dbReference type="HAMAP" id="MF_02126">
    <property type="entry name" value="RF_methyltr_PrmC"/>
    <property type="match status" value="1"/>
</dbReference>
<protein>
    <recommendedName>
        <fullName evidence="5">Release factor glutamine methyltransferase</fullName>
        <shortName evidence="5">RF MTase</shortName>
        <ecNumber evidence="5">2.1.1.297</ecNumber>
    </recommendedName>
    <alternativeName>
        <fullName evidence="5">N5-glutamine methyltransferase PrmC</fullName>
    </alternativeName>
    <alternativeName>
        <fullName evidence="5">Protein-(glutamine-N5) MTase PrmC</fullName>
    </alternativeName>
    <alternativeName>
        <fullName evidence="5">Protein-glutamine N-methyltransferase PrmC</fullName>
    </alternativeName>
</protein>
<comment type="caution">
    <text evidence="8">The sequence shown here is derived from an EMBL/GenBank/DDBJ whole genome shotgun (WGS) entry which is preliminary data.</text>
</comment>
<feature type="binding site" evidence="5">
    <location>
        <position position="185"/>
    </location>
    <ligand>
        <name>S-adenosyl-L-methionine</name>
        <dbReference type="ChEBI" id="CHEBI:59789"/>
    </ligand>
</feature>
<dbReference type="EC" id="2.1.1.297" evidence="5"/>
<dbReference type="Proteomes" id="UP000246483">
    <property type="component" value="Unassembled WGS sequence"/>
</dbReference>
<dbReference type="PANTHER" id="PTHR18895">
    <property type="entry name" value="HEMK METHYLTRANSFERASE"/>
    <property type="match status" value="1"/>
</dbReference>
<dbReference type="Pfam" id="PF05175">
    <property type="entry name" value="MTS"/>
    <property type="match status" value="1"/>
</dbReference>
<dbReference type="Gene3D" id="3.40.50.150">
    <property type="entry name" value="Vaccinia Virus protein VP39"/>
    <property type="match status" value="1"/>
</dbReference>